<evidence type="ECO:0008006" key="3">
    <source>
        <dbReference type="Google" id="ProtNLM"/>
    </source>
</evidence>
<dbReference type="SUPFAM" id="SSF53448">
    <property type="entry name" value="Nucleotide-diphospho-sugar transferases"/>
    <property type="match status" value="1"/>
</dbReference>
<gene>
    <name evidence="1" type="ORF">COX08_02540</name>
</gene>
<dbReference type="AlphaFoldDB" id="A0A2H0B894"/>
<protein>
    <recommendedName>
        <fullName evidence="3">Glycosyltransferase 2-like domain-containing protein</fullName>
    </recommendedName>
</protein>
<organism evidence="1 2">
    <name type="scientific">Candidatus Beckwithbacteria bacterium CG23_combo_of_CG06-09_8_20_14_all_34_8</name>
    <dbReference type="NCBI Taxonomy" id="1974497"/>
    <lineage>
        <taxon>Bacteria</taxon>
        <taxon>Candidatus Beckwithiibacteriota</taxon>
    </lineage>
</organism>
<evidence type="ECO:0000313" key="2">
    <source>
        <dbReference type="Proteomes" id="UP000229459"/>
    </source>
</evidence>
<dbReference type="InterPro" id="IPR029044">
    <property type="entry name" value="Nucleotide-diphossugar_trans"/>
</dbReference>
<dbReference type="PANTHER" id="PTHR43179">
    <property type="entry name" value="RHAMNOSYLTRANSFERASE WBBL"/>
    <property type="match status" value="1"/>
</dbReference>
<accession>A0A2H0B894</accession>
<name>A0A2H0B894_9BACT</name>
<proteinExistence type="predicted"/>
<evidence type="ECO:0000313" key="1">
    <source>
        <dbReference type="EMBL" id="PIP53158.1"/>
    </source>
</evidence>
<dbReference type="PANTHER" id="PTHR43179:SF7">
    <property type="entry name" value="RHAMNOSYLTRANSFERASE WBBL"/>
    <property type="match status" value="1"/>
</dbReference>
<feature type="non-terminal residue" evidence="1">
    <location>
        <position position="1"/>
    </location>
</feature>
<dbReference type="Pfam" id="PF13641">
    <property type="entry name" value="Glyco_tranf_2_3"/>
    <property type="match status" value="1"/>
</dbReference>
<comment type="caution">
    <text evidence="1">The sequence shown here is derived from an EMBL/GenBank/DDBJ whole genome shotgun (WGS) entry which is preliminary data.</text>
</comment>
<dbReference type="Gene3D" id="3.90.550.10">
    <property type="entry name" value="Spore Coat Polysaccharide Biosynthesis Protein SpsA, Chain A"/>
    <property type="match status" value="1"/>
</dbReference>
<dbReference type="EMBL" id="PCSR01000059">
    <property type="protein sequence ID" value="PIP53158.1"/>
    <property type="molecule type" value="Genomic_DNA"/>
</dbReference>
<reference evidence="1 2" key="1">
    <citation type="submission" date="2017-09" db="EMBL/GenBank/DDBJ databases">
        <title>Depth-based differentiation of microbial function through sediment-hosted aquifers and enrichment of novel symbionts in the deep terrestrial subsurface.</title>
        <authorList>
            <person name="Probst A.J."/>
            <person name="Ladd B."/>
            <person name="Jarett J.K."/>
            <person name="Geller-Mcgrath D.E."/>
            <person name="Sieber C.M."/>
            <person name="Emerson J.B."/>
            <person name="Anantharaman K."/>
            <person name="Thomas B.C."/>
            <person name="Malmstrom R."/>
            <person name="Stieglmeier M."/>
            <person name="Klingl A."/>
            <person name="Woyke T."/>
            <person name="Ryan C.M."/>
            <person name="Banfield J.F."/>
        </authorList>
    </citation>
    <scope>NUCLEOTIDE SEQUENCE [LARGE SCALE GENOMIC DNA]</scope>
    <source>
        <strain evidence="1">CG23_combo_of_CG06-09_8_20_14_all_34_8</strain>
    </source>
</reference>
<dbReference type="Proteomes" id="UP000229459">
    <property type="component" value="Unassembled WGS sequence"/>
</dbReference>
<sequence length="223" mass="26030">ETNLRFGVACNTGVKAAKADIVILLNSDVVPKRNFINYLEKHFQDPSVFSVGCKEIEIKNREEVISGRTEGEIGRGLLVHWQPKDQSSQNTLWTFGGSMAVDRKKYLQLGGFDVLFAPAYWEDIDLSFRAKQKGWKIIFEENSVVYHNHETTNLSVFGKRQMEILSYRNQLLFAWKNFNRKEIYDHFLWLPYHLTVTTLKSRGLFLVAFVQALIRWFVYKKDI</sequence>